<dbReference type="GO" id="GO:0042254">
    <property type="term" value="P:ribosome biogenesis"/>
    <property type="evidence" value="ECO:0007669"/>
    <property type="project" value="UniProtKB-KW"/>
</dbReference>
<accession>A0A8J6JCP4</accession>
<dbReference type="Proteomes" id="UP000661435">
    <property type="component" value="Unassembled WGS sequence"/>
</dbReference>
<dbReference type="AlphaFoldDB" id="A0A8J6JCP4"/>
<gene>
    <name evidence="7" type="ORF">H8S57_03870</name>
</gene>
<protein>
    <recommendedName>
        <fullName evidence="6">Ribosomal processing cysteine protease Prp</fullName>
    </recommendedName>
</protein>
<dbReference type="PANTHER" id="PTHR39178:SF1">
    <property type="entry name" value="RIBOSOMAL-PROCESSING CYSTEINE PROTEASE PRP"/>
    <property type="match status" value="1"/>
</dbReference>
<dbReference type="EMBL" id="JACOPP010000003">
    <property type="protein sequence ID" value="MBC5732867.1"/>
    <property type="molecule type" value="Genomic_DNA"/>
</dbReference>
<dbReference type="Pfam" id="PF04327">
    <property type="entry name" value="Peptidase_Prp"/>
    <property type="match status" value="1"/>
</dbReference>
<dbReference type="Gene3D" id="3.30.70.1490">
    <property type="entry name" value="Cysteine protease Prp"/>
    <property type="match status" value="1"/>
</dbReference>
<keyword evidence="2 7" id="KW-0645">Protease</keyword>
<comment type="similarity">
    <text evidence="5">Belongs to the Prp family.</text>
</comment>
<dbReference type="InterPro" id="IPR007422">
    <property type="entry name" value="Peptidase_Prp"/>
</dbReference>
<evidence type="ECO:0000256" key="1">
    <source>
        <dbReference type="ARBA" id="ARBA00022517"/>
    </source>
</evidence>
<evidence type="ECO:0000256" key="4">
    <source>
        <dbReference type="ARBA" id="ARBA00022807"/>
    </source>
</evidence>
<comment type="caution">
    <text evidence="7">The sequence shown here is derived from an EMBL/GenBank/DDBJ whole genome shotgun (WGS) entry which is preliminary data.</text>
</comment>
<evidence type="ECO:0000313" key="8">
    <source>
        <dbReference type="Proteomes" id="UP000661435"/>
    </source>
</evidence>
<evidence type="ECO:0000256" key="3">
    <source>
        <dbReference type="ARBA" id="ARBA00022801"/>
    </source>
</evidence>
<reference evidence="7" key="1">
    <citation type="submission" date="2020-08" db="EMBL/GenBank/DDBJ databases">
        <title>Genome public.</title>
        <authorList>
            <person name="Liu C."/>
            <person name="Sun Q."/>
        </authorList>
    </citation>
    <scope>NUCLEOTIDE SEQUENCE</scope>
    <source>
        <strain evidence="7">NSJ-51</strain>
    </source>
</reference>
<evidence type="ECO:0000313" key="7">
    <source>
        <dbReference type="EMBL" id="MBC5732867.1"/>
    </source>
</evidence>
<evidence type="ECO:0000256" key="2">
    <source>
        <dbReference type="ARBA" id="ARBA00022670"/>
    </source>
</evidence>
<dbReference type="RefSeq" id="WP_186906765.1">
    <property type="nucleotide sequence ID" value="NZ_JACOPP010000003.1"/>
</dbReference>
<sequence length="110" mass="11595">MTTVSFRTEGERITGFTVAGHSGCAEAGEDLLCAAVTSAVRLTECAVNDVLGLGAAVKVKEKDASISLKLPGALGQTNEATCQALMTALMVYFTTLHEEYPDNIIVVEEE</sequence>
<dbReference type="CDD" id="cd16332">
    <property type="entry name" value="Prp-like"/>
    <property type="match status" value="1"/>
</dbReference>
<dbReference type="GO" id="GO:0008234">
    <property type="term" value="F:cysteine-type peptidase activity"/>
    <property type="evidence" value="ECO:0007669"/>
    <property type="project" value="UniProtKB-KW"/>
</dbReference>
<dbReference type="GO" id="GO:0006508">
    <property type="term" value="P:proteolysis"/>
    <property type="evidence" value="ECO:0007669"/>
    <property type="project" value="UniProtKB-KW"/>
</dbReference>
<evidence type="ECO:0000256" key="5">
    <source>
        <dbReference type="ARBA" id="ARBA00044503"/>
    </source>
</evidence>
<dbReference type="InterPro" id="IPR036764">
    <property type="entry name" value="Peptidase_Prp_sf"/>
</dbReference>
<dbReference type="SUPFAM" id="SSF118010">
    <property type="entry name" value="TM1457-like"/>
    <property type="match status" value="1"/>
</dbReference>
<evidence type="ECO:0000256" key="6">
    <source>
        <dbReference type="ARBA" id="ARBA00044538"/>
    </source>
</evidence>
<name>A0A8J6JCP4_9FIRM</name>
<keyword evidence="8" id="KW-1185">Reference proteome</keyword>
<keyword evidence="4" id="KW-0788">Thiol protease</keyword>
<keyword evidence="3" id="KW-0378">Hydrolase</keyword>
<keyword evidence="1" id="KW-0690">Ribosome biogenesis</keyword>
<proteinExistence type="inferred from homology"/>
<organism evidence="7 8">
    <name type="scientific">Lawsonibacter hominis</name>
    <dbReference type="NCBI Taxonomy" id="2763053"/>
    <lineage>
        <taxon>Bacteria</taxon>
        <taxon>Bacillati</taxon>
        <taxon>Bacillota</taxon>
        <taxon>Clostridia</taxon>
        <taxon>Eubacteriales</taxon>
        <taxon>Oscillospiraceae</taxon>
        <taxon>Lawsonibacter</taxon>
    </lineage>
</organism>
<dbReference type="PANTHER" id="PTHR39178">
    <property type="entry name" value="HYPOTHETICAL RIBOSOME-ASSOCIATED PROTEIN"/>
    <property type="match status" value="1"/>
</dbReference>